<evidence type="ECO:0000313" key="3">
    <source>
        <dbReference type="EMBL" id="MBB6677494.1"/>
    </source>
</evidence>
<feature type="region of interest" description="Disordered" evidence="1">
    <location>
        <begin position="34"/>
        <end position="54"/>
    </location>
</feature>
<feature type="transmembrane region" description="Helical" evidence="2">
    <location>
        <begin position="6"/>
        <end position="26"/>
    </location>
</feature>
<keyword evidence="2" id="KW-1133">Transmembrane helix</keyword>
<sequence length="54" mass="6107">MPDLAWGILIGAPCWILIGMVIMSVIQTARQLAKPDEDSRQLADPEHRHIDERV</sequence>
<dbReference type="AlphaFoldDB" id="A0A841T852"/>
<name>A0A841T852_9BACL</name>
<proteinExistence type="predicted"/>
<comment type="caution">
    <text evidence="3">The sequence shown here is derived from an EMBL/GenBank/DDBJ whole genome shotgun (WGS) entry which is preliminary data.</text>
</comment>
<keyword evidence="4" id="KW-1185">Reference proteome</keyword>
<dbReference type="EMBL" id="JACJVN010000033">
    <property type="protein sequence ID" value="MBB6677494.1"/>
    <property type="molecule type" value="Genomic_DNA"/>
</dbReference>
<evidence type="ECO:0000256" key="2">
    <source>
        <dbReference type="SAM" id="Phobius"/>
    </source>
</evidence>
<keyword evidence="2" id="KW-0472">Membrane</keyword>
<evidence type="ECO:0000313" key="4">
    <source>
        <dbReference type="Proteomes" id="UP000574133"/>
    </source>
</evidence>
<reference evidence="3 4" key="1">
    <citation type="submission" date="2020-08" db="EMBL/GenBank/DDBJ databases">
        <title>Cohnella phylogeny.</title>
        <authorList>
            <person name="Dunlap C."/>
        </authorList>
    </citation>
    <scope>NUCLEOTIDE SEQUENCE [LARGE SCALE GENOMIC DNA]</scope>
    <source>
        <strain evidence="3 4">DSM 103658</strain>
    </source>
</reference>
<keyword evidence="2" id="KW-0812">Transmembrane</keyword>
<dbReference type="RefSeq" id="WP_185178772.1">
    <property type="nucleotide sequence ID" value="NZ_CBCSEP010000005.1"/>
</dbReference>
<organism evidence="3 4">
    <name type="scientific">Cohnella lubricantis</name>
    <dbReference type="NCBI Taxonomy" id="2163172"/>
    <lineage>
        <taxon>Bacteria</taxon>
        <taxon>Bacillati</taxon>
        <taxon>Bacillota</taxon>
        <taxon>Bacilli</taxon>
        <taxon>Bacillales</taxon>
        <taxon>Paenibacillaceae</taxon>
        <taxon>Cohnella</taxon>
    </lineage>
</organism>
<protein>
    <submittedName>
        <fullName evidence="3">Uncharacterized protein</fullName>
    </submittedName>
</protein>
<evidence type="ECO:0000256" key="1">
    <source>
        <dbReference type="SAM" id="MobiDB-lite"/>
    </source>
</evidence>
<accession>A0A841T852</accession>
<gene>
    <name evidence="3" type="ORF">H4Q31_09170</name>
</gene>
<dbReference type="Proteomes" id="UP000574133">
    <property type="component" value="Unassembled WGS sequence"/>
</dbReference>